<dbReference type="EMBL" id="CP012808">
    <property type="protein sequence ID" value="ALH94651.1"/>
    <property type="molecule type" value="Genomic_DNA"/>
</dbReference>
<gene>
    <name evidence="2" type="ORF">AOY20_03385</name>
</gene>
<evidence type="ECO:0000313" key="3">
    <source>
        <dbReference type="Proteomes" id="UP000064939"/>
    </source>
</evidence>
<dbReference type="Proteomes" id="UP000064939">
    <property type="component" value="Chromosome"/>
</dbReference>
<feature type="transmembrane region" description="Helical" evidence="1">
    <location>
        <begin position="59"/>
        <end position="77"/>
    </location>
</feature>
<evidence type="ECO:0000313" key="2">
    <source>
        <dbReference type="EMBL" id="ALH94651.1"/>
    </source>
</evidence>
<dbReference type="STRING" id="1324350.AOY20_03385"/>
<protein>
    <recommendedName>
        <fullName evidence="4">DUF2798 domain-containing protein</fullName>
    </recommendedName>
</protein>
<evidence type="ECO:0000256" key="1">
    <source>
        <dbReference type="SAM" id="Phobius"/>
    </source>
</evidence>
<keyword evidence="1" id="KW-0812">Transmembrane</keyword>
<name>A0A0N7GXG5_9GAMM</name>
<keyword evidence="3" id="KW-1185">Reference proteome</keyword>
<feature type="transmembrane region" description="Helical" evidence="1">
    <location>
        <begin position="20"/>
        <end position="39"/>
    </location>
</feature>
<proteinExistence type="predicted"/>
<dbReference type="OrthoDB" id="4557675at2"/>
<sequence length="94" mass="11144">MYQEKMRKIRNIPKLSAKWANIFVPFILSCLMSGIISLINLLRNIGWYDGFIDLWLKNWMISWSMAFPIVLLLLPWVRRFVGIFVDISHLKSSK</sequence>
<dbReference type="InterPro" id="IPR021529">
    <property type="entry name" value="DUF2798"/>
</dbReference>
<dbReference type="KEGG" id="aei:AOY20_03385"/>
<reference evidence="2 3" key="1">
    <citation type="journal article" date="2015" name="Int. J. Syst. Evol. Microbiol.">
        <title>Acinetobacter equi sp. nov. isolated from horse faeces.</title>
        <authorList>
            <person name="Poppel M.T."/>
            <person name="Skiebe E."/>
            <person name="Laue M."/>
            <person name="Bergmann H."/>
            <person name="Ebersberger I."/>
            <person name="Garn T."/>
            <person name="Fruth A."/>
            <person name="Baumgardt S."/>
            <person name="Busse H.J."/>
            <person name="Wilharm G."/>
        </authorList>
    </citation>
    <scope>NUCLEOTIDE SEQUENCE [LARGE SCALE GENOMIC DNA]</scope>
    <source>
        <strain evidence="2 3">114</strain>
    </source>
</reference>
<accession>A0A0N7GXG5</accession>
<dbReference type="RefSeq" id="WP_054580551.1">
    <property type="nucleotide sequence ID" value="NZ_CP012808.1"/>
</dbReference>
<keyword evidence="1" id="KW-0472">Membrane</keyword>
<dbReference type="AlphaFoldDB" id="A0A0N7GXG5"/>
<keyword evidence="1" id="KW-1133">Transmembrane helix</keyword>
<organism evidence="2 3">
    <name type="scientific">Acinetobacter equi</name>
    <dbReference type="NCBI Taxonomy" id="1324350"/>
    <lineage>
        <taxon>Bacteria</taxon>
        <taxon>Pseudomonadati</taxon>
        <taxon>Pseudomonadota</taxon>
        <taxon>Gammaproteobacteria</taxon>
        <taxon>Moraxellales</taxon>
        <taxon>Moraxellaceae</taxon>
        <taxon>Acinetobacter</taxon>
    </lineage>
</organism>
<dbReference type="Pfam" id="PF11391">
    <property type="entry name" value="DUF2798"/>
    <property type="match status" value="1"/>
</dbReference>
<dbReference type="PROSITE" id="PS51257">
    <property type="entry name" value="PROKAR_LIPOPROTEIN"/>
    <property type="match status" value="1"/>
</dbReference>
<evidence type="ECO:0008006" key="4">
    <source>
        <dbReference type="Google" id="ProtNLM"/>
    </source>
</evidence>